<dbReference type="InterPro" id="IPR036390">
    <property type="entry name" value="WH_DNA-bd_sf"/>
</dbReference>
<reference evidence="12 13" key="1">
    <citation type="submission" date="2014-04" db="EMBL/GenBank/DDBJ databases">
        <authorList>
            <consortium name="DOE Joint Genome Institute"/>
            <person name="Kuo A."/>
            <person name="Gay G."/>
            <person name="Dore J."/>
            <person name="Kohler A."/>
            <person name="Nagy L.G."/>
            <person name="Floudas D."/>
            <person name="Copeland A."/>
            <person name="Barry K.W."/>
            <person name="Cichocki N."/>
            <person name="Veneault-Fourrey C."/>
            <person name="LaButti K."/>
            <person name="Lindquist E.A."/>
            <person name="Lipzen A."/>
            <person name="Lundell T."/>
            <person name="Morin E."/>
            <person name="Murat C."/>
            <person name="Sun H."/>
            <person name="Tunlid A."/>
            <person name="Henrissat B."/>
            <person name="Grigoriev I.V."/>
            <person name="Hibbett D.S."/>
            <person name="Martin F."/>
            <person name="Nordberg H.P."/>
            <person name="Cantor M.N."/>
            <person name="Hua S.X."/>
        </authorList>
    </citation>
    <scope>NUCLEOTIDE SEQUENCE [LARGE SCALE GENOMIC DNA]</scope>
    <source>
        <strain evidence="13">h7</strain>
    </source>
</reference>
<comment type="subunit">
    <text evidence="2 8">Component of the RNA polymerase III (Pol III) complex consisting of 17 subunits.</text>
</comment>
<keyword evidence="5 8" id="KW-0804">Transcription</keyword>
<organism evidence="12 13">
    <name type="scientific">Hebeloma cylindrosporum</name>
    <dbReference type="NCBI Taxonomy" id="76867"/>
    <lineage>
        <taxon>Eukaryota</taxon>
        <taxon>Fungi</taxon>
        <taxon>Dikarya</taxon>
        <taxon>Basidiomycota</taxon>
        <taxon>Agaricomycotina</taxon>
        <taxon>Agaricomycetes</taxon>
        <taxon>Agaricomycetidae</taxon>
        <taxon>Agaricales</taxon>
        <taxon>Agaricineae</taxon>
        <taxon>Hymenogastraceae</taxon>
        <taxon>Hebeloma</taxon>
    </lineage>
</organism>
<gene>
    <name evidence="12" type="ORF">M413DRAFT_438504</name>
</gene>
<dbReference type="PANTHER" id="PTHR12949">
    <property type="entry name" value="RNA POLYMERASE III DNA DIRECTED -RELATED"/>
    <property type="match status" value="1"/>
</dbReference>
<keyword evidence="6 8" id="KW-0539">Nucleus</keyword>
<evidence type="ECO:0000259" key="11">
    <source>
        <dbReference type="Pfam" id="PF22536"/>
    </source>
</evidence>
<evidence type="ECO:0000256" key="5">
    <source>
        <dbReference type="ARBA" id="ARBA00023163"/>
    </source>
</evidence>
<evidence type="ECO:0000256" key="8">
    <source>
        <dbReference type="RuleBase" id="RU367076"/>
    </source>
</evidence>
<evidence type="ECO:0000256" key="4">
    <source>
        <dbReference type="ARBA" id="ARBA00022478"/>
    </source>
</evidence>
<dbReference type="InterPro" id="IPR039748">
    <property type="entry name" value="RPC3"/>
</dbReference>
<dbReference type="SUPFAM" id="SSF46785">
    <property type="entry name" value="Winged helix' DNA-binding domain"/>
    <property type="match status" value="1"/>
</dbReference>
<dbReference type="AlphaFoldDB" id="A0A0C3CZM2"/>
<dbReference type="GO" id="GO:0003697">
    <property type="term" value="F:single-stranded DNA binding"/>
    <property type="evidence" value="ECO:0007669"/>
    <property type="project" value="UniProtKB-UniRule"/>
</dbReference>
<evidence type="ECO:0000256" key="6">
    <source>
        <dbReference type="ARBA" id="ARBA00023242"/>
    </source>
</evidence>
<dbReference type="STRING" id="686832.A0A0C3CZM2"/>
<evidence type="ECO:0000313" key="13">
    <source>
        <dbReference type="Proteomes" id="UP000053424"/>
    </source>
</evidence>
<evidence type="ECO:0000256" key="7">
    <source>
        <dbReference type="ARBA" id="ARBA00025127"/>
    </source>
</evidence>
<proteinExistence type="inferred from homology"/>
<comment type="function">
    <text evidence="7 8">DNA-dependent RNA polymerase catalyzes the transcription of DNA into RNA using the four ribonucleoside triphosphates as substrates. Specific core component of RNA polymerase III which synthesizes small RNAs, such as 5S rRNA and tRNAs.</text>
</comment>
<feature type="domain" description="DNA-directed RNA polymerase III subunit RPC3 winged-helix" evidence="11">
    <location>
        <begin position="243"/>
        <end position="318"/>
    </location>
</feature>
<dbReference type="GO" id="GO:0006351">
    <property type="term" value="P:DNA-templated transcription"/>
    <property type="evidence" value="ECO:0007669"/>
    <property type="project" value="InterPro"/>
</dbReference>
<comment type="subcellular location">
    <subcellularLocation>
        <location evidence="1 8">Nucleus</location>
    </subcellularLocation>
</comment>
<evidence type="ECO:0000256" key="1">
    <source>
        <dbReference type="ARBA" id="ARBA00004123"/>
    </source>
</evidence>
<evidence type="ECO:0000313" key="12">
    <source>
        <dbReference type="EMBL" id="KIM49316.1"/>
    </source>
</evidence>
<protein>
    <recommendedName>
        <fullName evidence="3 8">DNA-directed RNA polymerase III subunit RPC3</fullName>
        <shortName evidence="8">RNA polymerase III subunit C3</shortName>
    </recommendedName>
</protein>
<dbReference type="InterPro" id="IPR036388">
    <property type="entry name" value="WH-like_DNA-bd_sf"/>
</dbReference>
<dbReference type="Proteomes" id="UP000053424">
    <property type="component" value="Unassembled WGS sequence"/>
</dbReference>
<comment type="similarity">
    <text evidence="8">Belongs to the RNA polymerase beta chain family.</text>
</comment>
<accession>A0A0C3CZM2</accession>
<dbReference type="Gene3D" id="1.10.10.10">
    <property type="entry name" value="Winged helix-like DNA-binding domain superfamily/Winged helix DNA-binding domain"/>
    <property type="match status" value="2"/>
</dbReference>
<keyword evidence="4 8" id="KW-0240">DNA-directed RNA polymerase</keyword>
<dbReference type="EMBL" id="KN831768">
    <property type="protein sequence ID" value="KIM49316.1"/>
    <property type="molecule type" value="Genomic_DNA"/>
</dbReference>
<dbReference type="Pfam" id="PF05645">
    <property type="entry name" value="RNA_pol_Rpc82"/>
    <property type="match status" value="1"/>
</dbReference>
<dbReference type="PANTHER" id="PTHR12949:SF0">
    <property type="entry name" value="DNA-DIRECTED RNA POLYMERASE III SUBUNIT RPC3"/>
    <property type="match status" value="1"/>
</dbReference>
<dbReference type="OrthoDB" id="272392at2759"/>
<evidence type="ECO:0000259" key="10">
    <source>
        <dbReference type="Pfam" id="PF05645"/>
    </source>
</evidence>
<dbReference type="HOGENOM" id="CLU_023294_2_0_1"/>
<dbReference type="GO" id="GO:0005666">
    <property type="term" value="C:RNA polymerase III complex"/>
    <property type="evidence" value="ECO:0007669"/>
    <property type="project" value="UniProtKB-UniRule"/>
</dbReference>
<keyword evidence="13" id="KW-1185">Reference proteome</keyword>
<name>A0A0C3CZM2_HEBCY</name>
<evidence type="ECO:0000256" key="2">
    <source>
        <dbReference type="ARBA" id="ARBA00011206"/>
    </source>
</evidence>
<reference evidence="13" key="2">
    <citation type="submission" date="2015-01" db="EMBL/GenBank/DDBJ databases">
        <title>Evolutionary Origins and Diversification of the Mycorrhizal Mutualists.</title>
        <authorList>
            <consortium name="DOE Joint Genome Institute"/>
            <consortium name="Mycorrhizal Genomics Consortium"/>
            <person name="Kohler A."/>
            <person name="Kuo A."/>
            <person name="Nagy L.G."/>
            <person name="Floudas D."/>
            <person name="Copeland A."/>
            <person name="Barry K.W."/>
            <person name="Cichocki N."/>
            <person name="Veneault-Fourrey C."/>
            <person name="LaButti K."/>
            <person name="Lindquist E.A."/>
            <person name="Lipzen A."/>
            <person name="Lundell T."/>
            <person name="Morin E."/>
            <person name="Murat C."/>
            <person name="Riley R."/>
            <person name="Ohm R."/>
            <person name="Sun H."/>
            <person name="Tunlid A."/>
            <person name="Henrissat B."/>
            <person name="Grigoriev I.V."/>
            <person name="Hibbett D.S."/>
            <person name="Martin F."/>
        </authorList>
    </citation>
    <scope>NUCLEOTIDE SEQUENCE [LARGE SCALE GENOMIC DNA]</scope>
    <source>
        <strain evidence="13">h7</strain>
    </source>
</reference>
<evidence type="ECO:0000256" key="9">
    <source>
        <dbReference type="SAM" id="MobiDB-lite"/>
    </source>
</evidence>
<dbReference type="InterPro" id="IPR055207">
    <property type="entry name" value="POLR3C_WHD"/>
</dbReference>
<feature type="domain" description="RNA polymerase III Rpc82 C -terminal" evidence="10">
    <location>
        <begin position="13"/>
        <end position="190"/>
    </location>
</feature>
<evidence type="ECO:0000256" key="3">
    <source>
        <dbReference type="ARBA" id="ARBA00016689"/>
    </source>
</evidence>
<dbReference type="InterPro" id="IPR008806">
    <property type="entry name" value="RNA_pol_III_Rpc82_C"/>
</dbReference>
<feature type="compositionally biased region" description="Basic and acidic residues" evidence="9">
    <location>
        <begin position="84"/>
        <end position="95"/>
    </location>
</feature>
<sequence>MYEPKNLAQYNQALHKLVSGSYLKPSTVLSHLSPRDKRIQYETEEKKKIVGFPSAKELREAKEVAQSKLKREEQEAEQVGMKRKAMDHSEPRSNKRKVVEDEIVVNEDVYFRVNYEKFGIHIRNAVIVAAVKDRFNSGASVVMKAALKATEATQLSVLEPRSAPISVAKITMKIPEDAVLSTGLAYSSKKVPNATCVKDYLGMLSSADNPTSEGRAASFISYSASKVQVEFEIISRKLRQNIVDSVARDKHGPEGVRILRLLSHTGKMDEKQISKIIMMAPKDVRPLLVALSTDSLISIQEVPKSADRNPARTFYLWYADYQKALSVILADVYKTLHNIMMRRRAESESSDVAAVLEKRQRSDVSQDENLLTRLEREVLREWETKQQRLTVLEMRVEEIVYLLKDLGRYNEES</sequence>
<dbReference type="Pfam" id="PF22536">
    <property type="entry name" value="WHD_POLR3C"/>
    <property type="match status" value="1"/>
</dbReference>
<feature type="region of interest" description="Disordered" evidence="9">
    <location>
        <begin position="68"/>
        <end position="95"/>
    </location>
</feature>